<dbReference type="SUPFAM" id="SSF46785">
    <property type="entry name" value="Winged helix' DNA-binding domain"/>
    <property type="match status" value="1"/>
</dbReference>
<dbReference type="GO" id="GO:0003700">
    <property type="term" value="F:DNA-binding transcription factor activity"/>
    <property type="evidence" value="ECO:0007669"/>
    <property type="project" value="InterPro"/>
</dbReference>
<keyword evidence="4" id="KW-0238">DNA-binding</keyword>
<keyword evidence="7" id="KW-0808">Transferase</keyword>
<dbReference type="InterPro" id="IPR036388">
    <property type="entry name" value="WH-like_DNA-bd_sf"/>
</dbReference>
<evidence type="ECO:0000256" key="3">
    <source>
        <dbReference type="ARBA" id="ARBA00023015"/>
    </source>
</evidence>
<evidence type="ECO:0000256" key="5">
    <source>
        <dbReference type="ARBA" id="ARBA00023163"/>
    </source>
</evidence>
<sequence length="499" mass="52717">MAQWTSAMGSTQLARLLASQQARPGGAGTRRPPAYRALADGIRLLVLEGRVPVAARLPAERELAVALAVSRTTVAAAYEALRTEGFLESRRGAGSWTAVPAGNPLPARGLEPLPPEALGSMIDLGCAALPAPEPWLTRAVQGALEALPPYAHTHGDYPAGLPALREMLAERYTARGIPTMPEQIMVTTGAMGAIDAICHLFAGRGERIAVESPSYANILQLMREAGARLVPVAMADGLAGWDLDRWRQVLRDAAPRLAYVVADFHNPTGALAGEDQRRQLVEAARSAGTVIVVDETMSELGLDPDLDMPRPVCGFDPAGSTVITVGSASKAFWAGMRIGWVRAAPDVIRSLVAARAYADLGTPVLEQLAVNWLLNTGGWQAAVDVRREQARANRDALVTAVRRELPDWEFEVPRGGLTLWVRTGGLSGSRLAEVGERVGVRVPSGPRFGVDGAFEGYVRLPFTVGGAVADEAAVRLAAAARLVETGAGTGAEVAHPFVA</sequence>
<proteinExistence type="inferred from homology"/>
<dbReference type="EMBL" id="CP023699">
    <property type="protein sequence ID" value="QEU95788.1"/>
    <property type="molecule type" value="Genomic_DNA"/>
</dbReference>
<dbReference type="GO" id="GO:0008483">
    <property type="term" value="F:transaminase activity"/>
    <property type="evidence" value="ECO:0007669"/>
    <property type="project" value="UniProtKB-KW"/>
</dbReference>
<dbReference type="SMART" id="SM00345">
    <property type="entry name" value="HTH_GNTR"/>
    <property type="match status" value="1"/>
</dbReference>
<evidence type="ECO:0000313" key="7">
    <source>
        <dbReference type="EMBL" id="QEU95788.1"/>
    </source>
</evidence>
<dbReference type="Gene3D" id="1.10.10.10">
    <property type="entry name" value="Winged helix-like DNA-binding domain superfamily/Winged helix DNA-binding domain"/>
    <property type="match status" value="1"/>
</dbReference>
<dbReference type="CDD" id="cd07377">
    <property type="entry name" value="WHTH_GntR"/>
    <property type="match status" value="1"/>
</dbReference>
<protein>
    <submittedName>
        <fullName evidence="7">PLP-dependent aminotransferase family protein</fullName>
    </submittedName>
</protein>
<comment type="similarity">
    <text evidence="1">In the C-terminal section; belongs to the class-I pyridoxal-phosphate-dependent aminotransferase family.</text>
</comment>
<evidence type="ECO:0000256" key="2">
    <source>
        <dbReference type="ARBA" id="ARBA00022898"/>
    </source>
</evidence>
<dbReference type="PROSITE" id="PS50949">
    <property type="entry name" value="HTH_GNTR"/>
    <property type="match status" value="1"/>
</dbReference>
<dbReference type="SUPFAM" id="SSF53383">
    <property type="entry name" value="PLP-dependent transferases"/>
    <property type="match status" value="1"/>
</dbReference>
<keyword evidence="3" id="KW-0805">Transcription regulation</keyword>
<dbReference type="RefSeq" id="WP_150494464.1">
    <property type="nucleotide sequence ID" value="NZ_CP023699.1"/>
</dbReference>
<name>A0A5J6GPX2_STRKN</name>
<gene>
    <name evidence="7" type="ORF">CP970_37015</name>
</gene>
<dbReference type="CDD" id="cd00609">
    <property type="entry name" value="AAT_like"/>
    <property type="match status" value="1"/>
</dbReference>
<evidence type="ECO:0000256" key="1">
    <source>
        <dbReference type="ARBA" id="ARBA00005384"/>
    </source>
</evidence>
<dbReference type="Proteomes" id="UP000325529">
    <property type="component" value="Chromosome"/>
</dbReference>
<dbReference type="GO" id="GO:0030170">
    <property type="term" value="F:pyridoxal phosphate binding"/>
    <property type="evidence" value="ECO:0007669"/>
    <property type="project" value="InterPro"/>
</dbReference>
<feature type="domain" description="HTH gntR-type" evidence="6">
    <location>
        <begin position="32"/>
        <end position="100"/>
    </location>
</feature>
<keyword evidence="2" id="KW-0663">Pyridoxal phosphate</keyword>
<dbReference type="PANTHER" id="PTHR46577">
    <property type="entry name" value="HTH-TYPE TRANSCRIPTIONAL REGULATORY PROTEIN GABR"/>
    <property type="match status" value="1"/>
</dbReference>
<dbReference type="KEGG" id="ska:CP970_37015"/>
<dbReference type="Pfam" id="PF00155">
    <property type="entry name" value="Aminotran_1_2"/>
    <property type="match status" value="1"/>
</dbReference>
<dbReference type="PANTHER" id="PTHR46577:SF1">
    <property type="entry name" value="HTH-TYPE TRANSCRIPTIONAL REGULATORY PROTEIN GABR"/>
    <property type="match status" value="1"/>
</dbReference>
<accession>A0A5J6GPX2</accession>
<dbReference type="GO" id="GO:0003677">
    <property type="term" value="F:DNA binding"/>
    <property type="evidence" value="ECO:0007669"/>
    <property type="project" value="UniProtKB-KW"/>
</dbReference>
<dbReference type="Gene3D" id="3.90.1150.10">
    <property type="entry name" value="Aspartate Aminotransferase, domain 1"/>
    <property type="match status" value="1"/>
</dbReference>
<dbReference type="PRINTS" id="PR00035">
    <property type="entry name" value="HTHGNTR"/>
</dbReference>
<keyword evidence="7" id="KW-0032">Aminotransferase</keyword>
<dbReference type="Gene3D" id="3.40.640.10">
    <property type="entry name" value="Type I PLP-dependent aspartate aminotransferase-like (Major domain)"/>
    <property type="match status" value="1"/>
</dbReference>
<dbReference type="InterPro" id="IPR015421">
    <property type="entry name" value="PyrdxlP-dep_Trfase_major"/>
</dbReference>
<dbReference type="Pfam" id="PF00392">
    <property type="entry name" value="GntR"/>
    <property type="match status" value="1"/>
</dbReference>
<evidence type="ECO:0000259" key="6">
    <source>
        <dbReference type="PROSITE" id="PS50949"/>
    </source>
</evidence>
<dbReference type="InterPro" id="IPR000524">
    <property type="entry name" value="Tscrpt_reg_HTH_GntR"/>
</dbReference>
<dbReference type="InterPro" id="IPR004839">
    <property type="entry name" value="Aminotransferase_I/II_large"/>
</dbReference>
<keyword evidence="8" id="KW-1185">Reference proteome</keyword>
<dbReference type="InterPro" id="IPR036390">
    <property type="entry name" value="WH_DNA-bd_sf"/>
</dbReference>
<evidence type="ECO:0000313" key="8">
    <source>
        <dbReference type="Proteomes" id="UP000325529"/>
    </source>
</evidence>
<reference evidence="7 8" key="1">
    <citation type="submission" date="2017-09" db="EMBL/GenBank/DDBJ databases">
        <authorList>
            <person name="Lee N."/>
            <person name="Cho B.-K."/>
        </authorList>
    </citation>
    <scope>NUCLEOTIDE SEQUENCE [LARGE SCALE GENOMIC DNA]</scope>
    <source>
        <strain evidence="7 8">ATCC 12853</strain>
    </source>
</reference>
<dbReference type="InterPro" id="IPR015424">
    <property type="entry name" value="PyrdxlP-dep_Trfase"/>
</dbReference>
<organism evidence="7 8">
    <name type="scientific">Streptomyces kanamyceticus</name>
    <dbReference type="NCBI Taxonomy" id="1967"/>
    <lineage>
        <taxon>Bacteria</taxon>
        <taxon>Bacillati</taxon>
        <taxon>Actinomycetota</taxon>
        <taxon>Actinomycetes</taxon>
        <taxon>Kitasatosporales</taxon>
        <taxon>Streptomycetaceae</taxon>
        <taxon>Streptomyces</taxon>
    </lineage>
</organism>
<dbReference type="InterPro" id="IPR015422">
    <property type="entry name" value="PyrdxlP-dep_Trfase_small"/>
</dbReference>
<dbReference type="AlphaFoldDB" id="A0A5J6GPX2"/>
<evidence type="ECO:0000256" key="4">
    <source>
        <dbReference type="ARBA" id="ARBA00023125"/>
    </source>
</evidence>
<keyword evidence="5" id="KW-0804">Transcription</keyword>
<dbReference type="InterPro" id="IPR051446">
    <property type="entry name" value="HTH_trans_reg/aminotransferase"/>
</dbReference>